<sequence length="308" mass="34723">MQNKRIISLLPAATEIICALGLQENLVGRSHECDYPKEIQNLSICSDAKFISGNDSAKIDAQVKVILTDALSIYKIDKELITSLKPDFIITQNQCEVCAVSEKDVEFALSDLVNSDVKLISLQPNTLDDILREIKEVAIQLDVEEKGNELVEELEERIDIVKHKLKFFPDQPKVAIIEWLSPIMVAGNWIPELVEIAGGKSILAENGKHSPFVEWQQIYDENPTIIIVAPCGFTINRTLQEIDLLLNQPGWRDLDAVKNNRVYIADGNAYFNRSGPRIIDTIEMLAEMITPKYFAFGYEGEGWIKFES</sequence>
<dbReference type="Proteomes" id="UP000078459">
    <property type="component" value="Unassembled WGS sequence"/>
</dbReference>
<comment type="caution">
    <text evidence="2">The sequence shown here is derived from an EMBL/GenBank/DDBJ whole genome shotgun (WGS) entry which is preliminary data.</text>
</comment>
<proteinExistence type="predicted"/>
<dbReference type="Gene3D" id="3.40.50.1980">
    <property type="entry name" value="Nitrogenase molybdenum iron protein domain"/>
    <property type="match status" value="2"/>
</dbReference>
<protein>
    <submittedName>
        <fullName evidence="2">Cobalamin-binding protein</fullName>
    </submittedName>
</protein>
<dbReference type="RefSeq" id="WP_068823444.1">
    <property type="nucleotide sequence ID" value="NZ_LWHJ01000030.1"/>
</dbReference>
<dbReference type="STRING" id="1826909.A5893_14040"/>
<reference evidence="2 3" key="2">
    <citation type="submission" date="2016-06" db="EMBL/GenBank/DDBJ databases">
        <title>Pedobacter psychrophilus sp. nov., isolated from Antarctic fragmentary rock.</title>
        <authorList>
            <person name="Svec P."/>
        </authorList>
    </citation>
    <scope>NUCLEOTIDE SEQUENCE [LARGE SCALE GENOMIC DNA]</scope>
    <source>
        <strain evidence="2 3">CCM 8644</strain>
    </source>
</reference>
<evidence type="ECO:0000313" key="3">
    <source>
        <dbReference type="Proteomes" id="UP000078459"/>
    </source>
</evidence>
<dbReference type="EMBL" id="LWHJ01000030">
    <property type="protein sequence ID" value="OAQ38672.1"/>
    <property type="molecule type" value="Genomic_DNA"/>
</dbReference>
<dbReference type="SUPFAM" id="SSF53807">
    <property type="entry name" value="Helical backbone' metal receptor"/>
    <property type="match status" value="1"/>
</dbReference>
<accession>A0A179DD23</accession>
<evidence type="ECO:0000313" key="2">
    <source>
        <dbReference type="EMBL" id="OAQ38672.1"/>
    </source>
</evidence>
<gene>
    <name evidence="2" type="ORF">A5893_14040</name>
</gene>
<dbReference type="InterPro" id="IPR051030">
    <property type="entry name" value="Vitamin_B12-ABC_binding"/>
</dbReference>
<name>A0A179DD23_9SPHI</name>
<organism evidence="2 3">
    <name type="scientific">Pedobacter psychrophilus</name>
    <dbReference type="NCBI Taxonomy" id="1826909"/>
    <lineage>
        <taxon>Bacteria</taxon>
        <taxon>Pseudomonadati</taxon>
        <taxon>Bacteroidota</taxon>
        <taxon>Sphingobacteriia</taxon>
        <taxon>Sphingobacteriales</taxon>
        <taxon>Sphingobacteriaceae</taxon>
        <taxon>Pedobacter</taxon>
    </lineage>
</organism>
<dbReference type="AlphaFoldDB" id="A0A179DD23"/>
<dbReference type="OrthoDB" id="9787772at2"/>
<evidence type="ECO:0000259" key="1">
    <source>
        <dbReference type="PROSITE" id="PS50983"/>
    </source>
</evidence>
<dbReference type="CDD" id="cd01144">
    <property type="entry name" value="BtuF"/>
    <property type="match status" value="1"/>
</dbReference>
<dbReference type="PANTHER" id="PTHR42860:SF1">
    <property type="entry name" value="VITAMIN B12-BINDING PROTEIN"/>
    <property type="match status" value="1"/>
</dbReference>
<dbReference type="InterPro" id="IPR002491">
    <property type="entry name" value="ABC_transptr_periplasmic_BD"/>
</dbReference>
<feature type="domain" description="Fe/B12 periplasmic-binding" evidence="1">
    <location>
        <begin position="5"/>
        <end position="293"/>
    </location>
</feature>
<reference evidence="2 3" key="1">
    <citation type="submission" date="2016-04" db="EMBL/GenBank/DDBJ databases">
        <authorList>
            <person name="Evans L.H."/>
            <person name="Alamgir A."/>
            <person name="Owens N."/>
            <person name="Weber N.D."/>
            <person name="Virtaneva K."/>
            <person name="Barbian K."/>
            <person name="Babar A."/>
            <person name="Rosenke K."/>
        </authorList>
    </citation>
    <scope>NUCLEOTIDE SEQUENCE [LARGE SCALE GENOMIC DNA]</scope>
    <source>
        <strain evidence="2 3">CCM 8644</strain>
    </source>
</reference>
<dbReference type="PROSITE" id="PS50983">
    <property type="entry name" value="FE_B12_PBP"/>
    <property type="match status" value="1"/>
</dbReference>
<dbReference type="PANTHER" id="PTHR42860">
    <property type="entry name" value="VITAMIN B12-BINDING PROTEIN"/>
    <property type="match status" value="1"/>
</dbReference>
<dbReference type="Pfam" id="PF01497">
    <property type="entry name" value="Peripla_BP_2"/>
    <property type="match status" value="1"/>
</dbReference>
<keyword evidence="3" id="KW-1185">Reference proteome</keyword>